<dbReference type="AlphaFoldDB" id="A0A8K0KHI3"/>
<protein>
    <submittedName>
        <fullName evidence="10">Uncharacterized protein</fullName>
    </submittedName>
</protein>
<keyword evidence="3 9" id="KW-0812">Transmembrane</keyword>
<dbReference type="Pfam" id="PF13965">
    <property type="entry name" value="SID-1_RNA_chan"/>
    <property type="match status" value="1"/>
</dbReference>
<feature type="transmembrane region" description="Helical" evidence="9">
    <location>
        <begin position="229"/>
        <end position="250"/>
    </location>
</feature>
<feature type="compositionally biased region" description="Polar residues" evidence="8">
    <location>
        <begin position="7"/>
        <end position="19"/>
    </location>
</feature>
<dbReference type="EMBL" id="KZ308812">
    <property type="protein sequence ID" value="KAG8234428.1"/>
    <property type="molecule type" value="Genomic_DNA"/>
</dbReference>
<dbReference type="GO" id="GO:0005886">
    <property type="term" value="C:plasma membrane"/>
    <property type="evidence" value="ECO:0007669"/>
    <property type="project" value="TreeGrafter"/>
</dbReference>
<sequence>MQENSERAQNVGYQQQPSPSEEDRNVNDNSNPGVVTETISSNDAVRASRKKSHLYAWLTILAGIFYFVPAVQRVFTHLFILQETGDYDLCYYNYHCAHPLLIFMDFNHVYSNIGYILLGLLFIGITISENKWYKKQNSNRQDPGVPHEFGLYYAMGVSLLIEGFLSATYHICPRGSNFQFVNVINWLLAALGISGKLGGVANIVLITFLANLSAFLLYHICIKNRHQHIYANATSIFMLLGCVTFFVMLGTILSQFYLSIAIAIGQIVASLVITLQLYYYGKISKGGSNKLL</sequence>
<comment type="subcellular location">
    <subcellularLocation>
        <location evidence="1">Membrane</location>
        <topology evidence="1">Multi-pass membrane protein</topology>
    </subcellularLocation>
</comment>
<comment type="caution">
    <text evidence="10">The sequence shown here is derived from an EMBL/GenBank/DDBJ whole genome shotgun (WGS) entry which is preliminary data.</text>
</comment>
<comment type="similarity">
    <text evidence="2">Belongs to the SID1 family.</text>
</comment>
<dbReference type="PANTHER" id="PTHR12185:SF14">
    <property type="entry name" value="CHOLESTEROL UPTAKE PROTEIN 1"/>
    <property type="match status" value="1"/>
</dbReference>
<dbReference type="Proteomes" id="UP000792457">
    <property type="component" value="Unassembled WGS sequence"/>
</dbReference>
<organism evidence="10 11">
    <name type="scientific">Ladona fulva</name>
    <name type="common">Scarce chaser dragonfly</name>
    <name type="synonym">Libellula fulva</name>
    <dbReference type="NCBI Taxonomy" id="123851"/>
    <lineage>
        <taxon>Eukaryota</taxon>
        <taxon>Metazoa</taxon>
        <taxon>Ecdysozoa</taxon>
        <taxon>Arthropoda</taxon>
        <taxon>Hexapoda</taxon>
        <taxon>Insecta</taxon>
        <taxon>Pterygota</taxon>
        <taxon>Palaeoptera</taxon>
        <taxon>Odonata</taxon>
        <taxon>Epiprocta</taxon>
        <taxon>Anisoptera</taxon>
        <taxon>Libelluloidea</taxon>
        <taxon>Libellulidae</taxon>
        <taxon>Ladona</taxon>
    </lineage>
</organism>
<feature type="transmembrane region" description="Helical" evidence="9">
    <location>
        <begin position="186"/>
        <end position="217"/>
    </location>
</feature>
<dbReference type="GO" id="GO:0005764">
    <property type="term" value="C:lysosome"/>
    <property type="evidence" value="ECO:0007669"/>
    <property type="project" value="TreeGrafter"/>
</dbReference>
<feature type="region of interest" description="Disordered" evidence="8">
    <location>
        <begin position="1"/>
        <end position="33"/>
    </location>
</feature>
<evidence type="ECO:0000313" key="11">
    <source>
        <dbReference type="Proteomes" id="UP000792457"/>
    </source>
</evidence>
<evidence type="ECO:0000256" key="6">
    <source>
        <dbReference type="ARBA" id="ARBA00023136"/>
    </source>
</evidence>
<reference evidence="10" key="1">
    <citation type="submission" date="2013-04" db="EMBL/GenBank/DDBJ databases">
        <authorList>
            <person name="Qu J."/>
            <person name="Murali S.C."/>
            <person name="Bandaranaike D."/>
            <person name="Bellair M."/>
            <person name="Blankenburg K."/>
            <person name="Chao H."/>
            <person name="Dinh H."/>
            <person name="Doddapaneni H."/>
            <person name="Downs B."/>
            <person name="Dugan-Rocha S."/>
            <person name="Elkadiri S."/>
            <person name="Gnanaolivu R.D."/>
            <person name="Hernandez B."/>
            <person name="Javaid M."/>
            <person name="Jayaseelan J.C."/>
            <person name="Lee S."/>
            <person name="Li M."/>
            <person name="Ming W."/>
            <person name="Munidasa M."/>
            <person name="Muniz J."/>
            <person name="Nguyen L."/>
            <person name="Ongeri F."/>
            <person name="Osuji N."/>
            <person name="Pu L.-L."/>
            <person name="Puazo M."/>
            <person name="Qu C."/>
            <person name="Quiroz J."/>
            <person name="Raj R."/>
            <person name="Weissenberger G."/>
            <person name="Xin Y."/>
            <person name="Zou X."/>
            <person name="Han Y."/>
            <person name="Richards S."/>
            <person name="Worley K."/>
            <person name="Muzny D."/>
            <person name="Gibbs R."/>
        </authorList>
    </citation>
    <scope>NUCLEOTIDE SEQUENCE</scope>
    <source>
        <strain evidence="10">Sampled in the wild</strain>
    </source>
</reference>
<evidence type="ECO:0000256" key="5">
    <source>
        <dbReference type="ARBA" id="ARBA00022989"/>
    </source>
</evidence>
<dbReference type="OrthoDB" id="416618at2759"/>
<keyword evidence="7" id="KW-0325">Glycoprotein</keyword>
<evidence type="ECO:0000256" key="9">
    <source>
        <dbReference type="SAM" id="Phobius"/>
    </source>
</evidence>
<dbReference type="GO" id="GO:0003725">
    <property type="term" value="F:double-stranded RNA binding"/>
    <property type="evidence" value="ECO:0007669"/>
    <property type="project" value="TreeGrafter"/>
</dbReference>
<dbReference type="InterPro" id="IPR025958">
    <property type="entry name" value="SID1_TM_fam"/>
</dbReference>
<feature type="transmembrane region" description="Helical" evidence="9">
    <location>
        <begin position="54"/>
        <end position="75"/>
    </location>
</feature>
<evidence type="ECO:0000256" key="1">
    <source>
        <dbReference type="ARBA" id="ARBA00004141"/>
    </source>
</evidence>
<evidence type="ECO:0000256" key="3">
    <source>
        <dbReference type="ARBA" id="ARBA00022692"/>
    </source>
</evidence>
<gene>
    <name evidence="10" type="ORF">J437_LFUL014863</name>
</gene>
<feature type="transmembrane region" description="Helical" evidence="9">
    <location>
        <begin position="256"/>
        <end position="280"/>
    </location>
</feature>
<keyword evidence="6 9" id="KW-0472">Membrane</keyword>
<evidence type="ECO:0000313" key="10">
    <source>
        <dbReference type="EMBL" id="KAG8234428.1"/>
    </source>
</evidence>
<evidence type="ECO:0000256" key="8">
    <source>
        <dbReference type="SAM" id="MobiDB-lite"/>
    </source>
</evidence>
<dbReference type="GO" id="GO:0051033">
    <property type="term" value="F:RNA transmembrane transporter activity"/>
    <property type="evidence" value="ECO:0007669"/>
    <property type="project" value="TreeGrafter"/>
</dbReference>
<keyword evidence="11" id="KW-1185">Reference proteome</keyword>
<keyword evidence="4" id="KW-0732">Signal</keyword>
<reference evidence="10" key="2">
    <citation type="submission" date="2017-10" db="EMBL/GenBank/DDBJ databases">
        <title>Ladona fulva Genome sequencing and assembly.</title>
        <authorList>
            <person name="Murali S."/>
            <person name="Richards S."/>
            <person name="Bandaranaike D."/>
            <person name="Bellair M."/>
            <person name="Blankenburg K."/>
            <person name="Chao H."/>
            <person name="Dinh H."/>
            <person name="Doddapaneni H."/>
            <person name="Dugan-Rocha S."/>
            <person name="Elkadiri S."/>
            <person name="Gnanaolivu R."/>
            <person name="Hernandez B."/>
            <person name="Skinner E."/>
            <person name="Javaid M."/>
            <person name="Lee S."/>
            <person name="Li M."/>
            <person name="Ming W."/>
            <person name="Munidasa M."/>
            <person name="Muniz J."/>
            <person name="Nguyen L."/>
            <person name="Hughes D."/>
            <person name="Osuji N."/>
            <person name="Pu L.-L."/>
            <person name="Puazo M."/>
            <person name="Qu C."/>
            <person name="Quiroz J."/>
            <person name="Raj R."/>
            <person name="Weissenberger G."/>
            <person name="Xin Y."/>
            <person name="Zou X."/>
            <person name="Han Y."/>
            <person name="Worley K."/>
            <person name="Muzny D."/>
            <person name="Gibbs R."/>
        </authorList>
    </citation>
    <scope>NUCLEOTIDE SEQUENCE</scope>
    <source>
        <strain evidence="10">Sampled in the wild</strain>
    </source>
</reference>
<proteinExistence type="inferred from homology"/>
<accession>A0A8K0KHI3</accession>
<dbReference type="PANTHER" id="PTHR12185">
    <property type="entry name" value="SID1 TRANSMEMBRANE FAMILY MEMEBER"/>
    <property type="match status" value="1"/>
</dbReference>
<name>A0A8K0KHI3_LADFU</name>
<feature type="transmembrane region" description="Helical" evidence="9">
    <location>
        <begin position="149"/>
        <end position="171"/>
    </location>
</feature>
<evidence type="ECO:0000256" key="4">
    <source>
        <dbReference type="ARBA" id="ARBA00022729"/>
    </source>
</evidence>
<keyword evidence="5 9" id="KW-1133">Transmembrane helix</keyword>
<feature type="transmembrane region" description="Helical" evidence="9">
    <location>
        <begin position="109"/>
        <end position="128"/>
    </location>
</feature>
<evidence type="ECO:0000256" key="7">
    <source>
        <dbReference type="ARBA" id="ARBA00023180"/>
    </source>
</evidence>
<evidence type="ECO:0000256" key="2">
    <source>
        <dbReference type="ARBA" id="ARBA00006618"/>
    </source>
</evidence>